<evidence type="ECO:0000256" key="4">
    <source>
        <dbReference type="ARBA" id="ARBA00023163"/>
    </source>
</evidence>
<dbReference type="InterPro" id="IPR024943">
    <property type="entry name" value="Enhancer_polycomb"/>
</dbReference>
<evidence type="ECO:0000256" key="6">
    <source>
        <dbReference type="RuleBase" id="RU361124"/>
    </source>
</evidence>
<dbReference type="Proteomes" id="UP001642360">
    <property type="component" value="Unassembled WGS sequence"/>
</dbReference>
<comment type="similarity">
    <text evidence="2 6">Belongs to the enhancer of polycomb family.</text>
</comment>
<evidence type="ECO:0000256" key="1">
    <source>
        <dbReference type="ARBA" id="ARBA00004123"/>
    </source>
</evidence>
<keyword evidence="9" id="KW-1185">Reference proteome</keyword>
<keyword evidence="5 6" id="KW-0539">Nucleus</keyword>
<accession>A0ABC8UAX6</accession>
<dbReference type="GO" id="GO:0005634">
    <property type="term" value="C:nucleus"/>
    <property type="evidence" value="ECO:0007669"/>
    <property type="project" value="UniProtKB-SubCell"/>
</dbReference>
<evidence type="ECO:0000256" key="3">
    <source>
        <dbReference type="ARBA" id="ARBA00023015"/>
    </source>
</evidence>
<evidence type="ECO:0000313" key="9">
    <source>
        <dbReference type="Proteomes" id="UP001642360"/>
    </source>
</evidence>
<dbReference type="PANTHER" id="PTHR14898">
    <property type="entry name" value="ENHANCER OF POLYCOMB"/>
    <property type="match status" value="1"/>
</dbReference>
<sequence length="821" mass="93576">MPSVGMRRSTRVFGARVLRSGRRVWTGPGGGEVRKHLRAEANGEEWVELLDHSGDGGPGGGEGIEFKENGWLSNDLDLKQEVTKIDIHEKLKELKSGKRVARPNVTEENSRCRMWGVVYERRKRKKRDSESNLDFLDDEEMKTRAEEDFRRYGKQFVRKQWRRKRTRESPPVAEKGTMEGKEFLEGPARCCGPMLAFVVESESSSSSSSWPSCLLNSVLSCVRRVRVRMELLSAFMSSEPIARVYSSHGIHFFQDPTTSRDVGVCKIWGVRCFIPLFVVDFSAIPFCFQYLHISLLLKSAFLFNTLVICSTGIDIEDEIMTDTEEHPSCISFEKDQSGSQTAASVHDSVGKNRVIRASIAAPKSSGRNVQLRNSVNSRSIQKRRSSLRLRRGRKPTVFGARKDKGALASNVFGIRHDRFPVPSCTRELRSSVRRSSRTNIEDLKSTLMGSKKGINSTSCSANLLIVEADKCYRDEGAIITLEISASEQWFLAVNKEGIKRYSLTAQKIMRPCSCNRFTHAIMWTGDNNWKLEFPNRRDWLIFKELYKECSDRNVKTPTASVIHVPGVREVFSFLESCGVPFMRPDSYITVNDDEVSRALTRRMANYDMDSDDENWLDKFNNACAENELHEKLLAENFELIIDAFEKGFYCGPDDYSDEKIATNHCLDLERREVLQAVHGYWMKKRKQKRSALVRIFQESSSFFPECYLPRRTQLIPKSILRKKRSFKRQASQVARGKQRTFFQAVATKQDAQEEQNIFNKVQEAKAAASRSEEFAVLKRQRAQLLMENADLATYKGTMALRIAEALQGAKASDAADSFFLS</sequence>
<dbReference type="GO" id="GO:0035267">
    <property type="term" value="C:NuA4 histone acetyltransferase complex"/>
    <property type="evidence" value="ECO:0007669"/>
    <property type="project" value="UniProtKB-ARBA"/>
</dbReference>
<organism evidence="8 9">
    <name type="scientific">Ilex paraguariensis</name>
    <name type="common">yerba mate</name>
    <dbReference type="NCBI Taxonomy" id="185542"/>
    <lineage>
        <taxon>Eukaryota</taxon>
        <taxon>Viridiplantae</taxon>
        <taxon>Streptophyta</taxon>
        <taxon>Embryophyta</taxon>
        <taxon>Tracheophyta</taxon>
        <taxon>Spermatophyta</taxon>
        <taxon>Magnoliopsida</taxon>
        <taxon>eudicotyledons</taxon>
        <taxon>Gunneridae</taxon>
        <taxon>Pentapetalae</taxon>
        <taxon>asterids</taxon>
        <taxon>campanulids</taxon>
        <taxon>Aquifoliales</taxon>
        <taxon>Aquifoliaceae</taxon>
        <taxon>Ilex</taxon>
    </lineage>
</organism>
<gene>
    <name evidence="8" type="ORF">ILEXP_LOCUS48750</name>
</gene>
<dbReference type="EMBL" id="CAUOFW020007325">
    <property type="protein sequence ID" value="CAK9178822.1"/>
    <property type="molecule type" value="Genomic_DNA"/>
</dbReference>
<dbReference type="InterPro" id="IPR019542">
    <property type="entry name" value="Enhancer_polycomb-like_N"/>
</dbReference>
<name>A0ABC8UAX6_9AQUA</name>
<comment type="subcellular location">
    <subcellularLocation>
        <location evidence="1 6">Nucleus</location>
    </subcellularLocation>
</comment>
<protein>
    <recommendedName>
        <fullName evidence="6">Enhancer of polycomb-like protein</fullName>
    </recommendedName>
</protein>
<reference evidence="8 9" key="1">
    <citation type="submission" date="2024-02" db="EMBL/GenBank/DDBJ databases">
        <authorList>
            <person name="Vignale AGUSTIN F."/>
            <person name="Sosa J E."/>
            <person name="Modenutti C."/>
        </authorList>
    </citation>
    <scope>NUCLEOTIDE SEQUENCE [LARGE SCALE GENOMIC DNA]</scope>
</reference>
<proteinExistence type="inferred from homology"/>
<evidence type="ECO:0000313" key="8">
    <source>
        <dbReference type="EMBL" id="CAK9178822.1"/>
    </source>
</evidence>
<keyword evidence="3 6" id="KW-0805">Transcription regulation</keyword>
<evidence type="ECO:0000256" key="5">
    <source>
        <dbReference type="ARBA" id="ARBA00023242"/>
    </source>
</evidence>
<keyword evidence="4 6" id="KW-0804">Transcription</keyword>
<comment type="caution">
    <text evidence="8">The sequence shown here is derived from an EMBL/GenBank/DDBJ whole genome shotgun (WGS) entry which is preliminary data.</text>
</comment>
<dbReference type="Pfam" id="PF10513">
    <property type="entry name" value="EPL1"/>
    <property type="match status" value="1"/>
</dbReference>
<evidence type="ECO:0000256" key="2">
    <source>
        <dbReference type="ARBA" id="ARBA00008035"/>
    </source>
</evidence>
<dbReference type="AlphaFoldDB" id="A0ABC8UAX6"/>
<feature type="domain" description="Enhancer of polycomb-like N-terminal" evidence="7">
    <location>
        <begin position="559"/>
        <end position="646"/>
    </location>
</feature>
<evidence type="ECO:0000259" key="7">
    <source>
        <dbReference type="Pfam" id="PF10513"/>
    </source>
</evidence>